<name>A0A9D4QWS7_DREPO</name>
<sequence>MSTDGGLQWYWVLIIVLAVTAISCCLCLIWCCRRPKSTKPPPSPVPTSPYLNKDLNRPHPLPECSGLYRPSMMRQRSHSLWSQRLDTYHPNQRRHSLPEWSGLYQSSNLRKGLHSLTSHNSDINQSNAHIPFIVIGP</sequence>
<reference evidence="3" key="1">
    <citation type="journal article" date="2019" name="bioRxiv">
        <title>The Genome of the Zebra Mussel, Dreissena polymorpha: A Resource for Invasive Species Research.</title>
        <authorList>
            <person name="McCartney M.A."/>
            <person name="Auch B."/>
            <person name="Kono T."/>
            <person name="Mallez S."/>
            <person name="Zhang Y."/>
            <person name="Obille A."/>
            <person name="Becker A."/>
            <person name="Abrahante J.E."/>
            <person name="Garbe J."/>
            <person name="Badalamenti J.P."/>
            <person name="Herman A."/>
            <person name="Mangelson H."/>
            <person name="Liachko I."/>
            <person name="Sullivan S."/>
            <person name="Sone E.D."/>
            <person name="Koren S."/>
            <person name="Silverstein K.A.T."/>
            <person name="Beckman K.B."/>
            <person name="Gohl D.M."/>
        </authorList>
    </citation>
    <scope>NUCLEOTIDE SEQUENCE</scope>
    <source>
        <strain evidence="3">Duluth1</strain>
        <tissue evidence="3">Whole animal</tissue>
    </source>
</reference>
<dbReference type="Proteomes" id="UP000828390">
    <property type="component" value="Unassembled WGS sequence"/>
</dbReference>
<dbReference type="AlphaFoldDB" id="A0A9D4QWS7"/>
<comment type="caution">
    <text evidence="3">The sequence shown here is derived from an EMBL/GenBank/DDBJ whole genome shotgun (WGS) entry which is preliminary data.</text>
</comment>
<evidence type="ECO:0000313" key="4">
    <source>
        <dbReference type="Proteomes" id="UP000828390"/>
    </source>
</evidence>
<accession>A0A9D4QWS7</accession>
<feature type="compositionally biased region" description="Pro residues" evidence="1">
    <location>
        <begin position="38"/>
        <end position="47"/>
    </location>
</feature>
<gene>
    <name evidence="3" type="ORF">DPMN_088077</name>
</gene>
<proteinExistence type="predicted"/>
<evidence type="ECO:0000313" key="3">
    <source>
        <dbReference type="EMBL" id="KAH3845788.1"/>
    </source>
</evidence>
<keyword evidence="4" id="KW-1185">Reference proteome</keyword>
<feature type="region of interest" description="Disordered" evidence="1">
    <location>
        <begin position="38"/>
        <end position="64"/>
    </location>
</feature>
<evidence type="ECO:0000256" key="1">
    <source>
        <dbReference type="SAM" id="MobiDB-lite"/>
    </source>
</evidence>
<reference evidence="3" key="2">
    <citation type="submission" date="2020-11" db="EMBL/GenBank/DDBJ databases">
        <authorList>
            <person name="McCartney M.A."/>
            <person name="Auch B."/>
            <person name="Kono T."/>
            <person name="Mallez S."/>
            <person name="Becker A."/>
            <person name="Gohl D.M."/>
            <person name="Silverstein K.A.T."/>
            <person name="Koren S."/>
            <person name="Bechman K.B."/>
            <person name="Herman A."/>
            <person name="Abrahante J.E."/>
            <person name="Garbe J."/>
        </authorList>
    </citation>
    <scope>NUCLEOTIDE SEQUENCE</scope>
    <source>
        <strain evidence="3">Duluth1</strain>
        <tissue evidence="3">Whole animal</tissue>
    </source>
</reference>
<keyword evidence="2" id="KW-0472">Membrane</keyword>
<keyword evidence="2" id="KW-1133">Transmembrane helix</keyword>
<evidence type="ECO:0000256" key="2">
    <source>
        <dbReference type="SAM" id="Phobius"/>
    </source>
</evidence>
<dbReference type="EMBL" id="JAIWYP010000003">
    <property type="protein sequence ID" value="KAH3845788.1"/>
    <property type="molecule type" value="Genomic_DNA"/>
</dbReference>
<protein>
    <submittedName>
        <fullName evidence="3">Uncharacterized protein</fullName>
    </submittedName>
</protein>
<keyword evidence="2" id="KW-0812">Transmembrane</keyword>
<organism evidence="3 4">
    <name type="scientific">Dreissena polymorpha</name>
    <name type="common">Zebra mussel</name>
    <name type="synonym">Mytilus polymorpha</name>
    <dbReference type="NCBI Taxonomy" id="45954"/>
    <lineage>
        <taxon>Eukaryota</taxon>
        <taxon>Metazoa</taxon>
        <taxon>Spiralia</taxon>
        <taxon>Lophotrochozoa</taxon>
        <taxon>Mollusca</taxon>
        <taxon>Bivalvia</taxon>
        <taxon>Autobranchia</taxon>
        <taxon>Heteroconchia</taxon>
        <taxon>Euheterodonta</taxon>
        <taxon>Imparidentia</taxon>
        <taxon>Neoheterodontei</taxon>
        <taxon>Myida</taxon>
        <taxon>Dreissenoidea</taxon>
        <taxon>Dreissenidae</taxon>
        <taxon>Dreissena</taxon>
    </lineage>
</organism>
<feature type="transmembrane region" description="Helical" evidence="2">
    <location>
        <begin position="12"/>
        <end position="32"/>
    </location>
</feature>